<evidence type="ECO:0000313" key="10">
    <source>
        <dbReference type="EMBL" id="OYD49983.1"/>
    </source>
</evidence>
<dbReference type="EC" id="2.3.1.20" evidence="5"/>
<dbReference type="EC" id="2.3.1.122" evidence="4"/>
<keyword evidence="6" id="KW-0378">Hydrolase</keyword>
<keyword evidence="11" id="KW-1185">Reference proteome</keyword>
<dbReference type="Pfam" id="PF00756">
    <property type="entry name" value="Esterase"/>
    <property type="match status" value="1"/>
</dbReference>
<evidence type="ECO:0000256" key="9">
    <source>
        <dbReference type="SAM" id="MobiDB-lite"/>
    </source>
</evidence>
<dbReference type="PANTHER" id="PTHR40841">
    <property type="entry name" value="SIDEROPHORE TRIACETYLFUSARININE C ESTERASE"/>
    <property type="match status" value="1"/>
</dbReference>
<comment type="similarity">
    <text evidence="3">Belongs to the mycobacterial A85 antigen family.</text>
</comment>
<evidence type="ECO:0000256" key="4">
    <source>
        <dbReference type="ARBA" id="ARBA00012820"/>
    </source>
</evidence>
<dbReference type="OrthoDB" id="9784036at2"/>
<sequence>MPAPHPAQGSTRRALLAAGAGTSLGLLGGCATGSPAVPAQLLQAPAAALPGTHQQDLRDPASGNTWRIWVQRPAGPAPATGHPVLYVLDGNAAFALAAQLARNDAARPPELRPDAAIVVGIGHPGDAVIHPAERQRDYTPPPPGGSATPQAGGADRLLDFIARELQPRVAQAFPVDAQRQTITGHSFGGLCVLHALFTRPALFTRYAATSPSVWWNQGQVLQTAQQFMQAHATAPRAFSARLHLRVGSLEHAQAAATPARAVVQAERRLLDRTTTLANQLTTLAWPELHVQMAVLPGLDHGSVMLPGLVDALALAQQAR</sequence>
<evidence type="ECO:0000256" key="7">
    <source>
        <dbReference type="ARBA" id="ARBA00032572"/>
    </source>
</evidence>
<evidence type="ECO:0000256" key="3">
    <source>
        <dbReference type="ARBA" id="ARBA00005874"/>
    </source>
</evidence>
<organism evidence="10 11">
    <name type="scientific">Acidovorax kalamii</name>
    <dbReference type="NCBI Taxonomy" id="2004485"/>
    <lineage>
        <taxon>Bacteria</taxon>
        <taxon>Pseudomonadati</taxon>
        <taxon>Pseudomonadota</taxon>
        <taxon>Betaproteobacteria</taxon>
        <taxon>Burkholderiales</taxon>
        <taxon>Comamonadaceae</taxon>
        <taxon>Acidovorax</taxon>
    </lineage>
</organism>
<evidence type="ECO:0000313" key="11">
    <source>
        <dbReference type="Proteomes" id="UP000215441"/>
    </source>
</evidence>
<dbReference type="AlphaFoldDB" id="A0A235EMK5"/>
<dbReference type="RefSeq" id="WP_094290137.1">
    <property type="nucleotide sequence ID" value="NZ_NOIG01000008.1"/>
</dbReference>
<evidence type="ECO:0000256" key="6">
    <source>
        <dbReference type="ARBA" id="ARBA00022801"/>
    </source>
</evidence>
<dbReference type="EMBL" id="NOIG01000008">
    <property type="protein sequence ID" value="OYD49983.1"/>
    <property type="molecule type" value="Genomic_DNA"/>
</dbReference>
<feature type="region of interest" description="Disordered" evidence="9">
    <location>
        <begin position="133"/>
        <end position="152"/>
    </location>
</feature>
<name>A0A235EMK5_9BURK</name>
<comment type="caution">
    <text evidence="10">The sequence shown here is derived from an EMBL/GenBank/DDBJ whole genome shotgun (WGS) entry which is preliminary data.</text>
</comment>
<evidence type="ECO:0000256" key="2">
    <source>
        <dbReference type="ARBA" id="ARBA00005622"/>
    </source>
</evidence>
<dbReference type="InterPro" id="IPR000801">
    <property type="entry name" value="Esterase-like"/>
</dbReference>
<evidence type="ECO:0000256" key="1">
    <source>
        <dbReference type="ARBA" id="ARBA00000697"/>
    </source>
</evidence>
<proteinExistence type="inferred from homology"/>
<evidence type="ECO:0000256" key="8">
    <source>
        <dbReference type="ARBA" id="ARBA00048109"/>
    </source>
</evidence>
<dbReference type="InterPro" id="IPR006311">
    <property type="entry name" value="TAT_signal"/>
</dbReference>
<comment type="catalytic activity">
    <reaction evidence="8">
        <text>an acyl-CoA + a 1,2-diacyl-sn-glycerol = a triacyl-sn-glycerol + CoA</text>
        <dbReference type="Rhea" id="RHEA:10868"/>
        <dbReference type="ChEBI" id="CHEBI:17815"/>
        <dbReference type="ChEBI" id="CHEBI:57287"/>
        <dbReference type="ChEBI" id="CHEBI:58342"/>
        <dbReference type="ChEBI" id="CHEBI:64615"/>
        <dbReference type="EC" id="2.3.1.20"/>
    </reaction>
</comment>
<gene>
    <name evidence="10" type="ORF">CBY09_13665</name>
</gene>
<reference evidence="10 11" key="1">
    <citation type="submission" date="2017-07" db="EMBL/GenBank/DDBJ databases">
        <title>Acidovorax KNDSW TSA 6 genome sequence and assembly.</title>
        <authorList>
            <person name="Mayilraj S."/>
        </authorList>
    </citation>
    <scope>NUCLEOTIDE SEQUENCE [LARGE SCALE GENOMIC DNA]</scope>
    <source>
        <strain evidence="10 11">KNDSW-TSA6</strain>
    </source>
</reference>
<dbReference type="InterPro" id="IPR052558">
    <property type="entry name" value="Siderophore_Hydrolase_D"/>
</dbReference>
<comment type="catalytic activity">
    <reaction evidence="1">
        <text>2 alpha,alpha'-trehalose 6-mycolate = alpha,alpha'-trehalose 6,6'-bismycolate + alpha,alpha-trehalose</text>
        <dbReference type="Rhea" id="RHEA:23472"/>
        <dbReference type="ChEBI" id="CHEBI:16551"/>
        <dbReference type="ChEBI" id="CHEBI:18195"/>
        <dbReference type="ChEBI" id="CHEBI:18234"/>
        <dbReference type="EC" id="2.3.1.122"/>
    </reaction>
</comment>
<dbReference type="GO" id="GO:0050348">
    <property type="term" value="F:trehalose O-mycolyltransferase activity"/>
    <property type="evidence" value="ECO:0007669"/>
    <property type="project" value="UniProtKB-EC"/>
</dbReference>
<dbReference type="GO" id="GO:0016788">
    <property type="term" value="F:hydrolase activity, acting on ester bonds"/>
    <property type="evidence" value="ECO:0007669"/>
    <property type="project" value="TreeGrafter"/>
</dbReference>
<protein>
    <recommendedName>
        <fullName evidence="7">Acyl-CoA:diacylglycerol acyltransferase</fullName>
        <ecNumber evidence="4">2.3.1.122</ecNumber>
        <ecNumber evidence="5">2.3.1.20</ecNumber>
    </recommendedName>
</protein>
<evidence type="ECO:0000256" key="5">
    <source>
        <dbReference type="ARBA" id="ARBA00013244"/>
    </source>
</evidence>
<dbReference type="PROSITE" id="PS51318">
    <property type="entry name" value="TAT"/>
    <property type="match status" value="1"/>
</dbReference>
<dbReference type="PANTHER" id="PTHR40841:SF2">
    <property type="entry name" value="SIDEROPHORE-DEGRADING ESTERASE (EUROFUNG)"/>
    <property type="match status" value="1"/>
</dbReference>
<comment type="similarity">
    <text evidence="2">Belongs to the esterase D family.</text>
</comment>
<dbReference type="InterPro" id="IPR029058">
    <property type="entry name" value="AB_hydrolase_fold"/>
</dbReference>
<dbReference type="Gene3D" id="3.40.50.1820">
    <property type="entry name" value="alpha/beta hydrolase"/>
    <property type="match status" value="1"/>
</dbReference>
<dbReference type="SUPFAM" id="SSF53474">
    <property type="entry name" value="alpha/beta-Hydrolases"/>
    <property type="match status" value="1"/>
</dbReference>
<dbReference type="Proteomes" id="UP000215441">
    <property type="component" value="Unassembled WGS sequence"/>
</dbReference>
<dbReference type="GO" id="GO:0004144">
    <property type="term" value="F:diacylglycerol O-acyltransferase activity"/>
    <property type="evidence" value="ECO:0007669"/>
    <property type="project" value="UniProtKB-EC"/>
</dbReference>
<accession>A0A235EMK5</accession>